<name>A0A372NUH9_9SPHI</name>
<dbReference type="EMBL" id="QWDC01000002">
    <property type="protein sequence ID" value="RFZ92267.1"/>
    <property type="molecule type" value="Genomic_DNA"/>
</dbReference>
<keyword evidence="2" id="KW-1185">Reference proteome</keyword>
<dbReference type="OrthoDB" id="1411058at2"/>
<organism evidence="1 2">
    <name type="scientific">Mucilaginibacter conchicola</name>
    <dbReference type="NCBI Taxonomy" id="2303333"/>
    <lineage>
        <taxon>Bacteria</taxon>
        <taxon>Pseudomonadati</taxon>
        <taxon>Bacteroidota</taxon>
        <taxon>Sphingobacteriia</taxon>
        <taxon>Sphingobacteriales</taxon>
        <taxon>Sphingobacteriaceae</taxon>
        <taxon>Mucilaginibacter</taxon>
    </lineage>
</organism>
<evidence type="ECO:0008006" key="3">
    <source>
        <dbReference type="Google" id="ProtNLM"/>
    </source>
</evidence>
<accession>A0A372NUH9</accession>
<proteinExistence type="predicted"/>
<dbReference type="Proteomes" id="UP000264217">
    <property type="component" value="Unassembled WGS sequence"/>
</dbReference>
<reference evidence="1 2" key="1">
    <citation type="submission" date="2018-08" db="EMBL/GenBank/DDBJ databases">
        <title>Mucilaginibacter sp. MYSH2.</title>
        <authorList>
            <person name="Seo T."/>
        </authorList>
    </citation>
    <scope>NUCLEOTIDE SEQUENCE [LARGE SCALE GENOMIC DNA]</scope>
    <source>
        <strain evidence="1 2">MYSH2</strain>
    </source>
</reference>
<evidence type="ECO:0000313" key="2">
    <source>
        <dbReference type="Proteomes" id="UP000264217"/>
    </source>
</evidence>
<comment type="caution">
    <text evidence="1">The sequence shown here is derived from an EMBL/GenBank/DDBJ whole genome shotgun (WGS) entry which is preliminary data.</text>
</comment>
<dbReference type="AlphaFoldDB" id="A0A372NUH9"/>
<protein>
    <recommendedName>
        <fullName evidence="3">Type VI secretion system baseplate subunit TssG</fullName>
    </recommendedName>
</protein>
<evidence type="ECO:0000313" key="1">
    <source>
        <dbReference type="EMBL" id="RFZ92267.1"/>
    </source>
</evidence>
<dbReference type="RefSeq" id="WP_117391978.1">
    <property type="nucleotide sequence ID" value="NZ_QWDC01000002.1"/>
</dbReference>
<dbReference type="Pfam" id="PF06996">
    <property type="entry name" value="T6SS_TssG"/>
    <property type="match status" value="1"/>
</dbReference>
<dbReference type="InterPro" id="IPR010732">
    <property type="entry name" value="T6SS_TssG-like"/>
</dbReference>
<gene>
    <name evidence="1" type="ORF">D0C36_12565</name>
</gene>
<sequence length="311" mass="35503">MPQKRANRFNTDFKAVTLAAELIEQGEVDADKVIVLPVGPQERAYAKEVREISTYISAFRDRPMTAIRINREGLYDMLPEGLFHSPPKPSEGLDEEGMIKDIAARREEEKYARAFFAPFEAELYHIRTIVELYESRLDKKSEYDELVNIFLTEWREFKCFTNKQMVILMHVLPVIHEQRNNLPFISNVLGIMFEMHFELEYRIKEASPSPEAEALQTKLGQGILGVNFIAGYVQEPEEELSITIGPLNSKEMLGFLPGTRTAKALEVLLSYFIPLQTGYVTHYVAGPEYQKLLLGPDQENSCLGVTTYLGN</sequence>